<keyword evidence="4" id="KW-1133">Transmembrane helix</keyword>
<evidence type="ECO:0000313" key="6">
    <source>
        <dbReference type="Proteomes" id="UP000563898"/>
    </source>
</evidence>
<dbReference type="Proteomes" id="UP000563898">
    <property type="component" value="Unassembled WGS sequence"/>
</dbReference>
<protein>
    <recommendedName>
        <fullName evidence="7">Mce-associated membrane protein</fullName>
    </recommendedName>
</protein>
<feature type="compositionally biased region" description="Basic and acidic residues" evidence="3">
    <location>
        <begin position="13"/>
        <end position="26"/>
    </location>
</feature>
<feature type="transmembrane region" description="Helical" evidence="4">
    <location>
        <begin position="106"/>
        <end position="130"/>
    </location>
</feature>
<dbReference type="PANTHER" id="PTHR37042">
    <property type="entry name" value="OUTER MEMBRANE PROTEIN RV1973"/>
    <property type="match status" value="1"/>
</dbReference>
<dbReference type="AlphaFoldDB" id="A0A846WPP0"/>
<keyword evidence="2 4" id="KW-0472">Membrane</keyword>
<organism evidence="5 6">
    <name type="scientific">Gordonia polyisoprenivorans</name>
    <dbReference type="NCBI Taxonomy" id="84595"/>
    <lineage>
        <taxon>Bacteria</taxon>
        <taxon>Bacillati</taxon>
        <taxon>Actinomycetota</taxon>
        <taxon>Actinomycetes</taxon>
        <taxon>Mycobacteriales</taxon>
        <taxon>Gordoniaceae</taxon>
        <taxon>Gordonia</taxon>
    </lineage>
</organism>
<comment type="caution">
    <text evidence="5">The sequence shown here is derived from an EMBL/GenBank/DDBJ whole genome shotgun (WGS) entry which is preliminary data.</text>
</comment>
<comment type="subcellular location">
    <subcellularLocation>
        <location evidence="1">Membrane</location>
    </subcellularLocation>
</comment>
<name>A0A846WPP0_9ACTN</name>
<evidence type="ECO:0000256" key="2">
    <source>
        <dbReference type="ARBA" id="ARBA00023136"/>
    </source>
</evidence>
<evidence type="ECO:0008006" key="7">
    <source>
        <dbReference type="Google" id="ProtNLM"/>
    </source>
</evidence>
<accession>A0A846WPP0</accession>
<keyword evidence="4" id="KW-0812">Transmembrane</keyword>
<evidence type="ECO:0000313" key="5">
    <source>
        <dbReference type="EMBL" id="NKY03582.1"/>
    </source>
</evidence>
<dbReference type="EMBL" id="JAAXPC010000011">
    <property type="protein sequence ID" value="NKY03582.1"/>
    <property type="molecule type" value="Genomic_DNA"/>
</dbReference>
<evidence type="ECO:0000256" key="1">
    <source>
        <dbReference type="ARBA" id="ARBA00004370"/>
    </source>
</evidence>
<dbReference type="PANTHER" id="PTHR37042:SF4">
    <property type="entry name" value="OUTER MEMBRANE PROTEIN RV1973"/>
    <property type="match status" value="1"/>
</dbReference>
<evidence type="ECO:0000256" key="4">
    <source>
        <dbReference type="SAM" id="Phobius"/>
    </source>
</evidence>
<feature type="compositionally biased region" description="Basic and acidic residues" evidence="3">
    <location>
        <begin position="53"/>
        <end position="84"/>
    </location>
</feature>
<sequence>MDESSLAGDGDESETRGDVDTVRAGEDSVGAGECAGSGISEPTPLDGEGFLEANRRERERLRADAERKAARSSDPDRVPRKLGDDESAATSGPARRRRLTVGGSRALFAVVAVLVVLVVGLGVSTGVLAYRLHSADSAAAAGPSDADRKTVIDTAKNYAATLTTYDSSNYGDLDARIRQISTPDFAKTFIASSQDARAGNANAKGVSKATAAHGGIESMSADNAVVLVSLDQTITSPELASEVPQGIPYQSRVLVTLTKQDGRWMLAGFTVVE</sequence>
<dbReference type="GO" id="GO:0016020">
    <property type="term" value="C:membrane"/>
    <property type="evidence" value="ECO:0007669"/>
    <property type="project" value="UniProtKB-SubCell"/>
</dbReference>
<gene>
    <name evidence="5" type="ORF">HGA05_18585</name>
</gene>
<feature type="region of interest" description="Disordered" evidence="3">
    <location>
        <begin position="1"/>
        <end position="96"/>
    </location>
</feature>
<reference evidence="5 6" key="1">
    <citation type="submission" date="2020-04" db="EMBL/GenBank/DDBJ databases">
        <title>MicrobeNet Type strains.</title>
        <authorList>
            <person name="Nicholson A.C."/>
        </authorList>
    </citation>
    <scope>NUCLEOTIDE SEQUENCE [LARGE SCALE GENOMIC DNA]</scope>
    <source>
        <strain evidence="5 6">ATCC BAA-14</strain>
    </source>
</reference>
<evidence type="ECO:0000256" key="3">
    <source>
        <dbReference type="SAM" id="MobiDB-lite"/>
    </source>
</evidence>
<proteinExistence type="predicted"/>